<dbReference type="GO" id="GO:0016491">
    <property type="term" value="F:oxidoreductase activity"/>
    <property type="evidence" value="ECO:0007669"/>
    <property type="project" value="UniProtKB-KW"/>
</dbReference>
<dbReference type="InterPro" id="IPR050712">
    <property type="entry name" value="NAD(P)H-dep_reductase"/>
</dbReference>
<evidence type="ECO:0000313" key="3">
    <source>
        <dbReference type="Proteomes" id="UP001596978"/>
    </source>
</evidence>
<dbReference type="PANTHER" id="PTHR30543">
    <property type="entry name" value="CHROMATE REDUCTASE"/>
    <property type="match status" value="1"/>
</dbReference>
<dbReference type="InterPro" id="IPR029039">
    <property type="entry name" value="Flavoprotein-like_sf"/>
</dbReference>
<dbReference type="Proteomes" id="UP001596978">
    <property type="component" value="Unassembled WGS sequence"/>
</dbReference>
<dbReference type="EC" id="1.-.-.-" evidence="2"/>
<gene>
    <name evidence="2" type="ORF">ACFQ1M_01620</name>
</gene>
<keyword evidence="2" id="KW-0560">Oxidoreductase</keyword>
<feature type="domain" description="NADPH-dependent FMN reductase-like" evidence="1">
    <location>
        <begin position="3"/>
        <end position="141"/>
    </location>
</feature>
<dbReference type="RefSeq" id="WP_386402872.1">
    <property type="nucleotide sequence ID" value="NZ_JBHTJH010000002.1"/>
</dbReference>
<organism evidence="2 3">
    <name type="scientific">Sungkyunkwania multivorans</name>
    <dbReference type="NCBI Taxonomy" id="1173618"/>
    <lineage>
        <taxon>Bacteria</taxon>
        <taxon>Pseudomonadati</taxon>
        <taxon>Bacteroidota</taxon>
        <taxon>Flavobacteriia</taxon>
        <taxon>Flavobacteriales</taxon>
        <taxon>Flavobacteriaceae</taxon>
        <taxon>Sungkyunkwania</taxon>
    </lineage>
</organism>
<dbReference type="Pfam" id="PF03358">
    <property type="entry name" value="FMN_red"/>
    <property type="match status" value="1"/>
</dbReference>
<dbReference type="Gene3D" id="3.40.50.360">
    <property type="match status" value="1"/>
</dbReference>
<comment type="caution">
    <text evidence="2">The sequence shown here is derived from an EMBL/GenBank/DDBJ whole genome shotgun (WGS) entry which is preliminary data.</text>
</comment>
<dbReference type="SUPFAM" id="SSF52218">
    <property type="entry name" value="Flavoproteins"/>
    <property type="match status" value="1"/>
</dbReference>
<dbReference type="EMBL" id="JBHTJH010000002">
    <property type="protein sequence ID" value="MFD0860892.1"/>
    <property type="molecule type" value="Genomic_DNA"/>
</dbReference>
<evidence type="ECO:0000313" key="2">
    <source>
        <dbReference type="EMBL" id="MFD0860892.1"/>
    </source>
</evidence>
<accession>A0ABW3CUK1</accession>
<name>A0ABW3CUK1_9FLAO</name>
<proteinExistence type="predicted"/>
<reference evidence="3" key="1">
    <citation type="journal article" date="2019" name="Int. J. Syst. Evol. Microbiol.">
        <title>The Global Catalogue of Microorganisms (GCM) 10K type strain sequencing project: providing services to taxonomists for standard genome sequencing and annotation.</title>
        <authorList>
            <consortium name="The Broad Institute Genomics Platform"/>
            <consortium name="The Broad Institute Genome Sequencing Center for Infectious Disease"/>
            <person name="Wu L."/>
            <person name="Ma J."/>
        </authorList>
    </citation>
    <scope>NUCLEOTIDE SEQUENCE [LARGE SCALE GENOMIC DNA]</scope>
    <source>
        <strain evidence="3">CCUG 62952</strain>
    </source>
</reference>
<protein>
    <submittedName>
        <fullName evidence="2">NADPH-dependent FMN reductase</fullName>
        <ecNumber evidence="2">1.-.-.-</ecNumber>
    </submittedName>
</protein>
<evidence type="ECO:0000259" key="1">
    <source>
        <dbReference type="Pfam" id="PF03358"/>
    </source>
</evidence>
<dbReference type="PANTHER" id="PTHR30543:SF21">
    <property type="entry name" value="NAD(P)H-DEPENDENT FMN REDUCTASE LOT6"/>
    <property type="match status" value="1"/>
</dbReference>
<sequence length="176" mass="19483">MSNILAFAASNSSTSINHQLVSYVTSLIKDHHVQVIKMTDFPFPMYSADIEKKEGFSNSMVELNKDIKKMDALIISVNEHNGGLSAYAKNLLDWFSRLDRQFLSGKKVFLLGASTGRGGAVSAITQAESILPRFGAEIMDTFSLPSFSHNFSNGKITDEESVIELKERLETFLANI</sequence>
<dbReference type="InterPro" id="IPR005025">
    <property type="entry name" value="FMN_Rdtase-like_dom"/>
</dbReference>
<keyword evidence="3" id="KW-1185">Reference proteome</keyword>